<evidence type="ECO:0000256" key="3">
    <source>
        <dbReference type="ARBA" id="ARBA00022722"/>
    </source>
</evidence>
<evidence type="ECO:0000313" key="9">
    <source>
        <dbReference type="EMBL" id="GEU63247.1"/>
    </source>
</evidence>
<gene>
    <name evidence="9" type="ORF">Tci_035225</name>
</gene>
<name>A0A6L2LQL9_TANCI</name>
<dbReference type="PANTHER" id="PTHR37984:SF5">
    <property type="entry name" value="PROTEIN NYNRIN-LIKE"/>
    <property type="match status" value="1"/>
</dbReference>
<dbReference type="Pfam" id="PF00078">
    <property type="entry name" value="RVT_1"/>
    <property type="match status" value="1"/>
</dbReference>
<dbReference type="InterPro" id="IPR043128">
    <property type="entry name" value="Rev_trsase/Diguanyl_cyclase"/>
</dbReference>
<protein>
    <recommendedName>
        <fullName evidence="8">Integrase catalytic domain-containing protein</fullName>
    </recommendedName>
</protein>
<dbReference type="InterPro" id="IPR050951">
    <property type="entry name" value="Retrovirus_Pol_polyprotein"/>
</dbReference>
<sequence>MLGFSNNSLGGNHTSTFEPIIFDSSPFLTLFEGSDFILEEIKAYLKDESISPKIDHADCDPEGDICLIAKLLNNDPFQLPSMDLKQGEVVKAKSLIEEPLELEVIAWKITDIKGIDPRFYTYKILMKEDYKLTVQSQRRVKLKIHEEKNTFTCPYGTFAYQRTPFGLCNAPGTFQRCMMANFHDMIEKIMEVFMDDFSVFGDSFSSCLSHLDTMLQRCDDTKPMTHLLEKEIPFVFSKDCIDAFETLKKKLTEAPILVVLDWNLPFELMCDASDFAISEKKEMLTVVYAFEKFRPYLVLSKSIAYTDHSALKYLLSKQDAKPRLKKPHKDVFENKDINENFPLETLGKISTGSTPWFTEFANFHAGNFIVKGMSTHQKKKFFKDVKHYFWDDPYLFWICADQIIRRCVHDKEAYDILKACHEGPTGAIMVPILPPRKDEMPQNVIQVCEIFDVWGIYFMGPFPCSRENRYILVAVDYLSKWVEAKALPTNDARVVVKFLKYLFARFGTPRAIISDRGTHFCNDKFAKVMSKYGVTHRLATTYHPQTSGQVEVLNRALKRILETTVRETRASWSEKLEDALWAFRTAYKTPIGCTPYKLVYGKSCHLPIELEHNAYWALKHVNFDQKTTDDDQKL</sequence>
<evidence type="ECO:0000256" key="2">
    <source>
        <dbReference type="ARBA" id="ARBA00022695"/>
    </source>
</evidence>
<evidence type="ECO:0000256" key="5">
    <source>
        <dbReference type="ARBA" id="ARBA00022801"/>
    </source>
</evidence>
<evidence type="ECO:0000256" key="4">
    <source>
        <dbReference type="ARBA" id="ARBA00022759"/>
    </source>
</evidence>
<dbReference type="PROSITE" id="PS50994">
    <property type="entry name" value="INTEGRASE"/>
    <property type="match status" value="1"/>
</dbReference>
<comment type="caution">
    <text evidence="9">The sequence shown here is derived from an EMBL/GenBank/DDBJ whole genome shotgun (WGS) entry which is preliminary data.</text>
</comment>
<dbReference type="InterPro" id="IPR043502">
    <property type="entry name" value="DNA/RNA_pol_sf"/>
</dbReference>
<dbReference type="InterPro" id="IPR041577">
    <property type="entry name" value="RT_RNaseH_2"/>
</dbReference>
<dbReference type="Pfam" id="PF17919">
    <property type="entry name" value="RT_RNaseH_2"/>
    <property type="match status" value="1"/>
</dbReference>
<dbReference type="EMBL" id="BKCJ010004814">
    <property type="protein sequence ID" value="GEU63247.1"/>
    <property type="molecule type" value="Genomic_DNA"/>
</dbReference>
<dbReference type="SUPFAM" id="SSF53098">
    <property type="entry name" value="Ribonuclease H-like"/>
    <property type="match status" value="1"/>
</dbReference>
<accession>A0A6L2LQL9</accession>
<dbReference type="GO" id="GO:0003676">
    <property type="term" value="F:nucleic acid binding"/>
    <property type="evidence" value="ECO:0007669"/>
    <property type="project" value="InterPro"/>
</dbReference>
<keyword evidence="3" id="KW-0540">Nuclease</keyword>
<dbReference type="CDD" id="cd01647">
    <property type="entry name" value="RT_LTR"/>
    <property type="match status" value="1"/>
</dbReference>
<dbReference type="SUPFAM" id="SSF56672">
    <property type="entry name" value="DNA/RNA polymerases"/>
    <property type="match status" value="1"/>
</dbReference>
<keyword evidence="2" id="KW-0548">Nucleotidyltransferase</keyword>
<dbReference type="PANTHER" id="PTHR37984">
    <property type="entry name" value="PROTEIN CBG26694"/>
    <property type="match status" value="1"/>
</dbReference>
<dbReference type="AlphaFoldDB" id="A0A6L2LQL9"/>
<keyword evidence="7" id="KW-0511">Multifunctional enzyme</keyword>
<dbReference type="GO" id="GO:0016787">
    <property type="term" value="F:hydrolase activity"/>
    <property type="evidence" value="ECO:0007669"/>
    <property type="project" value="UniProtKB-KW"/>
</dbReference>
<keyword evidence="4" id="KW-0255">Endonuclease</keyword>
<dbReference type="InterPro" id="IPR001584">
    <property type="entry name" value="Integrase_cat-core"/>
</dbReference>
<evidence type="ECO:0000256" key="7">
    <source>
        <dbReference type="ARBA" id="ARBA00023268"/>
    </source>
</evidence>
<dbReference type="Pfam" id="PF17917">
    <property type="entry name" value="RT_RNaseH"/>
    <property type="match status" value="1"/>
</dbReference>
<dbReference type="Gene3D" id="3.30.70.270">
    <property type="match status" value="1"/>
</dbReference>
<reference evidence="9" key="1">
    <citation type="journal article" date="2019" name="Sci. Rep.">
        <title>Draft genome of Tanacetum cinerariifolium, the natural source of mosquito coil.</title>
        <authorList>
            <person name="Yamashiro T."/>
            <person name="Shiraishi A."/>
            <person name="Satake H."/>
            <person name="Nakayama K."/>
        </authorList>
    </citation>
    <scope>NUCLEOTIDE SEQUENCE</scope>
</reference>
<dbReference type="Pfam" id="PF00665">
    <property type="entry name" value="rve"/>
    <property type="match status" value="1"/>
</dbReference>
<dbReference type="GO" id="GO:0015074">
    <property type="term" value="P:DNA integration"/>
    <property type="evidence" value="ECO:0007669"/>
    <property type="project" value="InterPro"/>
</dbReference>
<dbReference type="InterPro" id="IPR041373">
    <property type="entry name" value="RT_RNaseH"/>
</dbReference>
<evidence type="ECO:0000256" key="1">
    <source>
        <dbReference type="ARBA" id="ARBA00022679"/>
    </source>
</evidence>
<dbReference type="Gene3D" id="3.30.420.10">
    <property type="entry name" value="Ribonuclease H-like superfamily/Ribonuclease H"/>
    <property type="match status" value="1"/>
</dbReference>
<keyword evidence="6" id="KW-0695">RNA-directed DNA polymerase</keyword>
<dbReference type="Gene3D" id="3.10.10.10">
    <property type="entry name" value="HIV Type 1 Reverse Transcriptase, subunit A, domain 1"/>
    <property type="match status" value="1"/>
</dbReference>
<evidence type="ECO:0000259" key="8">
    <source>
        <dbReference type="PROSITE" id="PS50994"/>
    </source>
</evidence>
<organism evidence="9">
    <name type="scientific">Tanacetum cinerariifolium</name>
    <name type="common">Dalmatian daisy</name>
    <name type="synonym">Chrysanthemum cinerariifolium</name>
    <dbReference type="NCBI Taxonomy" id="118510"/>
    <lineage>
        <taxon>Eukaryota</taxon>
        <taxon>Viridiplantae</taxon>
        <taxon>Streptophyta</taxon>
        <taxon>Embryophyta</taxon>
        <taxon>Tracheophyta</taxon>
        <taxon>Spermatophyta</taxon>
        <taxon>Magnoliopsida</taxon>
        <taxon>eudicotyledons</taxon>
        <taxon>Gunneridae</taxon>
        <taxon>Pentapetalae</taxon>
        <taxon>asterids</taxon>
        <taxon>campanulids</taxon>
        <taxon>Asterales</taxon>
        <taxon>Asteraceae</taxon>
        <taxon>Asteroideae</taxon>
        <taxon>Anthemideae</taxon>
        <taxon>Anthemidinae</taxon>
        <taxon>Tanacetum</taxon>
    </lineage>
</organism>
<dbReference type="GO" id="GO:0003964">
    <property type="term" value="F:RNA-directed DNA polymerase activity"/>
    <property type="evidence" value="ECO:0007669"/>
    <property type="project" value="UniProtKB-KW"/>
</dbReference>
<keyword evidence="1" id="KW-0808">Transferase</keyword>
<feature type="domain" description="Integrase catalytic" evidence="8">
    <location>
        <begin position="437"/>
        <end position="603"/>
    </location>
</feature>
<proteinExistence type="predicted"/>
<dbReference type="InterPro" id="IPR000477">
    <property type="entry name" value="RT_dom"/>
</dbReference>
<evidence type="ECO:0000256" key="6">
    <source>
        <dbReference type="ARBA" id="ARBA00022918"/>
    </source>
</evidence>
<dbReference type="InterPro" id="IPR036397">
    <property type="entry name" value="RNaseH_sf"/>
</dbReference>
<keyword evidence="5" id="KW-0378">Hydrolase</keyword>
<dbReference type="GO" id="GO:0004519">
    <property type="term" value="F:endonuclease activity"/>
    <property type="evidence" value="ECO:0007669"/>
    <property type="project" value="UniProtKB-KW"/>
</dbReference>
<dbReference type="InterPro" id="IPR012337">
    <property type="entry name" value="RNaseH-like_sf"/>
</dbReference>